<dbReference type="RefSeq" id="WP_109568369.1">
    <property type="nucleotide sequence ID" value="NZ_CP029463.1"/>
</dbReference>
<dbReference type="SUPFAM" id="SSF55874">
    <property type="entry name" value="ATPase domain of HSP90 chaperone/DNA topoisomerase II/histidine kinase"/>
    <property type="match status" value="1"/>
</dbReference>
<dbReference type="GO" id="GO:0000160">
    <property type="term" value="P:phosphorelay signal transduction system"/>
    <property type="evidence" value="ECO:0007669"/>
    <property type="project" value="UniProtKB-KW"/>
</dbReference>
<evidence type="ECO:0000256" key="4">
    <source>
        <dbReference type="ARBA" id="ARBA00022777"/>
    </source>
</evidence>
<dbReference type="InterPro" id="IPR019734">
    <property type="entry name" value="TPR_rpt"/>
</dbReference>
<dbReference type="Gene3D" id="1.20.5.1930">
    <property type="match status" value="1"/>
</dbReference>
<evidence type="ECO:0000259" key="6">
    <source>
        <dbReference type="Pfam" id="PF02518"/>
    </source>
</evidence>
<dbReference type="Gene3D" id="3.30.565.10">
    <property type="entry name" value="Histidine kinase-like ATPase, C-terminal domain"/>
    <property type="match status" value="1"/>
</dbReference>
<dbReference type="EMBL" id="CP029463">
    <property type="protein sequence ID" value="AWM12961.1"/>
    <property type="molecule type" value="Genomic_DNA"/>
</dbReference>
<keyword evidence="8" id="KW-1185">Reference proteome</keyword>
<dbReference type="PANTHER" id="PTHR24421:SF10">
    <property type="entry name" value="NITRATE_NITRITE SENSOR PROTEIN NARQ"/>
    <property type="match status" value="1"/>
</dbReference>
<dbReference type="InterPro" id="IPR011990">
    <property type="entry name" value="TPR-like_helical_dom_sf"/>
</dbReference>
<dbReference type="OrthoDB" id="9778366at2"/>
<evidence type="ECO:0000256" key="2">
    <source>
        <dbReference type="ARBA" id="ARBA00012438"/>
    </source>
</evidence>
<evidence type="ECO:0000313" key="7">
    <source>
        <dbReference type="EMBL" id="AWM12961.1"/>
    </source>
</evidence>
<organism evidence="7 8">
    <name type="scientific">Flavobacterium sediminis</name>
    <dbReference type="NCBI Taxonomy" id="2201181"/>
    <lineage>
        <taxon>Bacteria</taxon>
        <taxon>Pseudomonadati</taxon>
        <taxon>Bacteroidota</taxon>
        <taxon>Flavobacteriia</taxon>
        <taxon>Flavobacteriales</taxon>
        <taxon>Flavobacteriaceae</taxon>
        <taxon>Flavobacterium</taxon>
    </lineage>
</organism>
<gene>
    <name evidence="7" type="ORF">DI487_03145</name>
</gene>
<dbReference type="InterPro" id="IPR050482">
    <property type="entry name" value="Sensor_HK_TwoCompSys"/>
</dbReference>
<keyword evidence="3" id="KW-0808">Transferase</keyword>
<dbReference type="GO" id="GO:0004673">
    <property type="term" value="F:protein histidine kinase activity"/>
    <property type="evidence" value="ECO:0007669"/>
    <property type="project" value="UniProtKB-EC"/>
</dbReference>
<dbReference type="Gene3D" id="1.25.40.10">
    <property type="entry name" value="Tetratricopeptide repeat domain"/>
    <property type="match status" value="1"/>
</dbReference>
<proteinExistence type="predicted"/>
<keyword evidence="5" id="KW-0902">Two-component regulatory system</keyword>
<reference evidence="7 8" key="1">
    <citation type="submission" date="2018-05" db="EMBL/GenBank/DDBJ databases">
        <title>Flavobacterium sp. MEBiC07310.</title>
        <authorList>
            <person name="Baek K."/>
        </authorList>
    </citation>
    <scope>NUCLEOTIDE SEQUENCE [LARGE SCALE GENOMIC DNA]</scope>
    <source>
        <strain evidence="7 8">MEBiC07310</strain>
    </source>
</reference>
<name>A0A2U8QS83_9FLAO</name>
<evidence type="ECO:0000256" key="1">
    <source>
        <dbReference type="ARBA" id="ARBA00000085"/>
    </source>
</evidence>
<dbReference type="PANTHER" id="PTHR24421">
    <property type="entry name" value="NITRATE/NITRITE SENSOR PROTEIN NARX-RELATED"/>
    <property type="match status" value="1"/>
</dbReference>
<dbReference type="SMART" id="SM00028">
    <property type="entry name" value="TPR"/>
    <property type="match status" value="3"/>
</dbReference>
<keyword evidence="4" id="KW-0418">Kinase</keyword>
<dbReference type="SUPFAM" id="SSF48452">
    <property type="entry name" value="TPR-like"/>
    <property type="match status" value="1"/>
</dbReference>
<protein>
    <recommendedName>
        <fullName evidence="2">histidine kinase</fullName>
        <ecNumber evidence="2">2.7.13.3</ecNumber>
    </recommendedName>
</protein>
<dbReference type="EC" id="2.7.13.3" evidence="2"/>
<accession>A0A2U8QS83</accession>
<dbReference type="AlphaFoldDB" id="A0A2U8QS83"/>
<evidence type="ECO:0000313" key="8">
    <source>
        <dbReference type="Proteomes" id="UP000245429"/>
    </source>
</evidence>
<feature type="domain" description="Histidine kinase/HSP90-like ATPase" evidence="6">
    <location>
        <begin position="562"/>
        <end position="613"/>
    </location>
</feature>
<dbReference type="Pfam" id="PF13181">
    <property type="entry name" value="TPR_8"/>
    <property type="match status" value="2"/>
</dbReference>
<dbReference type="InterPro" id="IPR003594">
    <property type="entry name" value="HATPase_dom"/>
</dbReference>
<dbReference type="KEGG" id="fse:DI487_03145"/>
<evidence type="ECO:0000256" key="5">
    <source>
        <dbReference type="ARBA" id="ARBA00023012"/>
    </source>
</evidence>
<evidence type="ECO:0000256" key="3">
    <source>
        <dbReference type="ARBA" id="ARBA00022679"/>
    </source>
</evidence>
<comment type="catalytic activity">
    <reaction evidence="1">
        <text>ATP + protein L-histidine = ADP + protein N-phospho-L-histidine.</text>
        <dbReference type="EC" id="2.7.13.3"/>
    </reaction>
</comment>
<dbReference type="InterPro" id="IPR036890">
    <property type="entry name" value="HATPase_C_sf"/>
</dbReference>
<dbReference type="Proteomes" id="UP000245429">
    <property type="component" value="Chromosome"/>
</dbReference>
<dbReference type="CDD" id="cd16917">
    <property type="entry name" value="HATPase_UhpB-NarQ-NarX-like"/>
    <property type="match status" value="1"/>
</dbReference>
<sequence length="660" mass="75467">MRIIAIVFLLNLGVFCKAQTVLEQKKDAERLIVMDSLSDLPQESDSLLRETIAMAIKLDSFDIAVKQSANLINFINYQTNQREEGRKVIAETKKIVPLAHDKNTLSKYYFEIADLYYYLGDFDVSIENYNNSYTYADPDNPRFMGLSKFGLGIVYVDKGDFGNASLALQEAIKLFREQKDTIKWIDVKNSMTILYGKNGFYEEEEKERQEIIALASKLKGYSGLSIIYYNAAASANKLNKQEERINYFKKAITSNESSEYKTFLEPIIKFGLVAAYAENDSLKKAKKLLNEVEQNNNYTIGYNESFYLDARKRVAFAEQNYAEAIDYGMAYLNLKKASKEYEEIQNAEKFLSKVYKKTGNDKMALEHFENYVKIKDSIGDIQKARTLSYYQTLYETEKRDLKIKAQQNDIALLNTENKVKNQWLLFGGLGLLSLFGFISGQRSRNFARKKQKMQEAFIQKTLMAQEEERIRVALELHDGVGQQLMLLTRRAGNSSDESLQYLAKDTLENVRAISRGLHPAILEKFGFTVAIQDYINTIDENSDLFFTTEIENIDAFLEKQSALHLYRIFQELLNNILKHAQATSVMIDIVKKENLILCVIEDNGKGFDYQQKIKYSKSIGIQSVIERCKIIHAVLKVNSSNAGTVVEIVINSSSGINTVE</sequence>
<dbReference type="Pfam" id="PF02518">
    <property type="entry name" value="HATPase_c"/>
    <property type="match status" value="1"/>
</dbReference>